<dbReference type="InterPro" id="IPR052069">
    <property type="entry name" value="Ca-reg_mRNA-binding_domain"/>
</dbReference>
<gene>
    <name evidence="4" type="ORF">EVOR1521_LOCUS3801</name>
</gene>
<organism evidence="4 5">
    <name type="scientific">Effrenium voratum</name>
    <dbReference type="NCBI Taxonomy" id="2562239"/>
    <lineage>
        <taxon>Eukaryota</taxon>
        <taxon>Sar</taxon>
        <taxon>Alveolata</taxon>
        <taxon>Dinophyceae</taxon>
        <taxon>Suessiales</taxon>
        <taxon>Symbiodiniaceae</taxon>
        <taxon>Effrenium</taxon>
    </lineage>
</organism>
<dbReference type="PANTHER" id="PTHR12962">
    <property type="entry name" value="CALCIUM-REGULATED HEAT STABLE PROTEIN CRHSP-24-RELATED"/>
    <property type="match status" value="1"/>
</dbReference>
<evidence type="ECO:0000313" key="4">
    <source>
        <dbReference type="EMBL" id="CAJ1374179.1"/>
    </source>
</evidence>
<keyword evidence="5" id="KW-1185">Reference proteome</keyword>
<dbReference type="GO" id="GO:0003730">
    <property type="term" value="F:mRNA 3'-UTR binding"/>
    <property type="evidence" value="ECO:0007669"/>
    <property type="project" value="TreeGrafter"/>
</dbReference>
<dbReference type="PROSITE" id="PS51857">
    <property type="entry name" value="CSD_2"/>
    <property type="match status" value="1"/>
</dbReference>
<evidence type="ECO:0000256" key="1">
    <source>
        <dbReference type="ARBA" id="ARBA00022553"/>
    </source>
</evidence>
<proteinExistence type="predicted"/>
<reference evidence="4" key="1">
    <citation type="submission" date="2023-08" db="EMBL/GenBank/DDBJ databases">
        <authorList>
            <person name="Chen Y."/>
            <person name="Shah S."/>
            <person name="Dougan E. K."/>
            <person name="Thang M."/>
            <person name="Chan C."/>
        </authorList>
    </citation>
    <scope>NUCLEOTIDE SEQUENCE</scope>
</reference>
<dbReference type="SUPFAM" id="SSF50249">
    <property type="entry name" value="Nucleic acid-binding proteins"/>
    <property type="match status" value="4"/>
</dbReference>
<dbReference type="CDD" id="cd04458">
    <property type="entry name" value="CSP_CDS"/>
    <property type="match status" value="1"/>
</dbReference>
<dbReference type="Proteomes" id="UP001178507">
    <property type="component" value="Unassembled WGS sequence"/>
</dbReference>
<dbReference type="Gene3D" id="2.40.50.140">
    <property type="entry name" value="Nucleic acid-binding proteins"/>
    <property type="match status" value="7"/>
</dbReference>
<accession>A0AA36HRU8</accession>
<dbReference type="InterPro" id="IPR011129">
    <property type="entry name" value="CSD"/>
</dbReference>
<evidence type="ECO:0000259" key="3">
    <source>
        <dbReference type="PROSITE" id="PS51857"/>
    </source>
</evidence>
<feature type="compositionally biased region" description="Basic and acidic residues" evidence="2">
    <location>
        <begin position="84"/>
        <end position="104"/>
    </location>
</feature>
<feature type="compositionally biased region" description="Basic and acidic residues" evidence="2">
    <location>
        <begin position="213"/>
        <end position="224"/>
    </location>
</feature>
<name>A0AA36HRU8_9DINO</name>
<dbReference type="PANTHER" id="PTHR12962:SF1">
    <property type="entry name" value="COLD SHOCK DOMAIN-CONTAINING PROTEIN CG9705"/>
    <property type="match status" value="1"/>
</dbReference>
<dbReference type="InterPro" id="IPR002059">
    <property type="entry name" value="CSP_DNA-bd"/>
</dbReference>
<feature type="region of interest" description="Disordered" evidence="2">
    <location>
        <begin position="212"/>
        <end position="232"/>
    </location>
</feature>
<dbReference type="InterPro" id="IPR012340">
    <property type="entry name" value="NA-bd_OB-fold"/>
</dbReference>
<evidence type="ECO:0000256" key="2">
    <source>
        <dbReference type="SAM" id="MobiDB-lite"/>
    </source>
</evidence>
<evidence type="ECO:0000313" key="5">
    <source>
        <dbReference type="Proteomes" id="UP001178507"/>
    </source>
</evidence>
<feature type="compositionally biased region" description="Basic and acidic residues" evidence="2">
    <location>
        <begin position="1"/>
        <end position="17"/>
    </location>
</feature>
<dbReference type="SMART" id="SM00357">
    <property type="entry name" value="CSP"/>
    <property type="match status" value="5"/>
</dbReference>
<comment type="caution">
    <text evidence="4">The sequence shown here is derived from an EMBL/GenBank/DDBJ whole genome shotgun (WGS) entry which is preliminary data.</text>
</comment>
<dbReference type="GO" id="GO:0043488">
    <property type="term" value="P:regulation of mRNA stability"/>
    <property type="evidence" value="ECO:0007669"/>
    <property type="project" value="TreeGrafter"/>
</dbReference>
<feature type="compositionally biased region" description="Acidic residues" evidence="2">
    <location>
        <begin position="671"/>
        <end position="681"/>
    </location>
</feature>
<dbReference type="EMBL" id="CAUJNA010000236">
    <property type="protein sequence ID" value="CAJ1374179.1"/>
    <property type="molecule type" value="Genomic_DNA"/>
</dbReference>
<keyword evidence="1" id="KW-0597">Phosphoprotein</keyword>
<feature type="region of interest" description="Disordered" evidence="2">
    <location>
        <begin position="81"/>
        <end position="134"/>
    </location>
</feature>
<feature type="region of interest" description="Disordered" evidence="2">
    <location>
        <begin position="1"/>
        <end position="32"/>
    </location>
</feature>
<feature type="region of interest" description="Disordered" evidence="2">
    <location>
        <begin position="645"/>
        <end position="691"/>
    </location>
</feature>
<sequence>MKRDRPPDEGRAKRARNESYGQSAQPGQPAVGTIVNYYPQKGYGFLKSNVASKDVFFPKAALPPEMQDMENDQLKGIEMGFNFSERDGKPRAERLERLDRRSEPSGRPMSAPPMPPVRGSAGGRPPPFRGEPEPRLVVQTGVVRSYDAKKGFGFIQTDHMGEDAFYLRSELPPELAGIEPRREQVVDRRVEFEVRTMPDGKIRAERIAFLPDRAPERERERPDRQAASSGQGYRNGRIRNFYLAKGYGFIEVPGHPDVFFLPSSLPKDLVESNRPLEGLEITFEAYTNEEGKPRARHIQPLPIRAPPPPQAPPRVHMAPPSAPVVPIPAPAPMPLTAEPKLALGTVANYDPNKGFGFLKSETIPTDVFFQRQELPLELREEKKELVGKLMEFEVKKMRDGKLRARKLLHLKRGGRFEVPAPGKFGTGSGPLGPRARGRVIKYHKEKGYGFIDCDFANNVFFLRSSLPKDLNDASLEELKELEISFELSSKEPGKPRASHLEILGRERLPAGKAPQEGEILSGEIVAFEPGKGYGFVKTKSCEEDVYFIRAELPPELSESERREEVVGEHVEFELQIMSDGKLRAQRMVRNSPGDESDLEEEVVQEMTDYLAESRGRQDYGKFTNRFPRVKKPKIQKHFEIITRDGRAVVALPPDHPQREDSPPNSPHDSPNEVDEPIEELPDDQRDDERDMLDDFPEDRLEGELEVDPNEPSIPLGPGVQPLGIIRDYDAGKGYGFIRCEGLEEDVFFPRQALPKSFQGQNTREMPELKGVQVSFDYNPSHSRGPRSDTVTLLLSWLQADRCWLLKRAKIPPGPPKKR</sequence>
<dbReference type="AlphaFoldDB" id="A0AA36HRU8"/>
<protein>
    <recommendedName>
        <fullName evidence="3">CSD domain-containing protein</fullName>
    </recommendedName>
</protein>
<feature type="domain" description="CSD" evidence="3">
    <location>
        <begin position="138"/>
        <end position="209"/>
    </location>
</feature>
<dbReference type="GO" id="GO:0005737">
    <property type="term" value="C:cytoplasm"/>
    <property type="evidence" value="ECO:0007669"/>
    <property type="project" value="TreeGrafter"/>
</dbReference>